<name>A0AAD4E226_9AGAM</name>
<organism evidence="1 2">
    <name type="scientific">Suillus fuscotomentosus</name>
    <dbReference type="NCBI Taxonomy" id="1912939"/>
    <lineage>
        <taxon>Eukaryota</taxon>
        <taxon>Fungi</taxon>
        <taxon>Dikarya</taxon>
        <taxon>Basidiomycota</taxon>
        <taxon>Agaricomycotina</taxon>
        <taxon>Agaricomycetes</taxon>
        <taxon>Agaricomycetidae</taxon>
        <taxon>Boletales</taxon>
        <taxon>Suillineae</taxon>
        <taxon>Suillaceae</taxon>
        <taxon>Suillus</taxon>
    </lineage>
</organism>
<accession>A0AAD4E226</accession>
<reference evidence="1" key="1">
    <citation type="journal article" date="2020" name="New Phytol.">
        <title>Comparative genomics reveals dynamic genome evolution in host specialist ectomycorrhizal fungi.</title>
        <authorList>
            <person name="Lofgren L.A."/>
            <person name="Nguyen N.H."/>
            <person name="Vilgalys R."/>
            <person name="Ruytinx J."/>
            <person name="Liao H.L."/>
            <person name="Branco S."/>
            <person name="Kuo A."/>
            <person name="LaButti K."/>
            <person name="Lipzen A."/>
            <person name="Andreopoulos W."/>
            <person name="Pangilinan J."/>
            <person name="Riley R."/>
            <person name="Hundley H."/>
            <person name="Na H."/>
            <person name="Barry K."/>
            <person name="Grigoriev I.V."/>
            <person name="Stajich J.E."/>
            <person name="Kennedy P.G."/>
        </authorList>
    </citation>
    <scope>NUCLEOTIDE SEQUENCE</scope>
    <source>
        <strain evidence="1">FC203</strain>
    </source>
</reference>
<gene>
    <name evidence="1" type="ORF">F5891DRAFT_1191161</name>
</gene>
<dbReference type="GeneID" id="64661714"/>
<sequence length="113" mass="12653">MPEKLWKAFRNFGMTLVLASKPRTIQSLIFTFAQALQQCFNDQLVTLRLTKESVSKVQDRLQSTNGAILVALNATLAEYNNRASAAEECKCLLQHILDEANIATNSLHKELSD</sequence>
<dbReference type="Proteomes" id="UP001195769">
    <property type="component" value="Unassembled WGS sequence"/>
</dbReference>
<dbReference type="RefSeq" id="XP_041223753.1">
    <property type="nucleotide sequence ID" value="XM_041367416.1"/>
</dbReference>
<dbReference type="AlphaFoldDB" id="A0AAD4E226"/>
<dbReference type="EMBL" id="JABBWK010000041">
    <property type="protein sequence ID" value="KAG1898177.1"/>
    <property type="molecule type" value="Genomic_DNA"/>
</dbReference>
<evidence type="ECO:0000313" key="2">
    <source>
        <dbReference type="Proteomes" id="UP001195769"/>
    </source>
</evidence>
<comment type="caution">
    <text evidence="1">The sequence shown here is derived from an EMBL/GenBank/DDBJ whole genome shotgun (WGS) entry which is preliminary data.</text>
</comment>
<protein>
    <submittedName>
        <fullName evidence="1">Uncharacterized protein</fullName>
    </submittedName>
</protein>
<keyword evidence="2" id="KW-1185">Reference proteome</keyword>
<evidence type="ECO:0000313" key="1">
    <source>
        <dbReference type="EMBL" id="KAG1898177.1"/>
    </source>
</evidence>
<proteinExistence type="predicted"/>